<feature type="non-terminal residue" evidence="1">
    <location>
        <position position="1"/>
    </location>
</feature>
<evidence type="ECO:0000313" key="1">
    <source>
        <dbReference type="EMBL" id="CAG8756140.1"/>
    </source>
</evidence>
<accession>A0ACA9QJY6</accession>
<dbReference type="Proteomes" id="UP000789525">
    <property type="component" value="Unassembled WGS sequence"/>
</dbReference>
<keyword evidence="2" id="KW-1185">Reference proteome</keyword>
<organism evidence="1 2">
    <name type="scientific">Acaulospora colombiana</name>
    <dbReference type="NCBI Taxonomy" id="27376"/>
    <lineage>
        <taxon>Eukaryota</taxon>
        <taxon>Fungi</taxon>
        <taxon>Fungi incertae sedis</taxon>
        <taxon>Mucoromycota</taxon>
        <taxon>Glomeromycotina</taxon>
        <taxon>Glomeromycetes</taxon>
        <taxon>Diversisporales</taxon>
        <taxon>Acaulosporaceae</taxon>
        <taxon>Acaulospora</taxon>
    </lineage>
</organism>
<gene>
    <name evidence="1" type="ORF">ACOLOM_LOCUS12968</name>
</gene>
<protein>
    <submittedName>
        <fullName evidence="1">478_t:CDS:1</fullName>
    </submittedName>
</protein>
<proteinExistence type="predicted"/>
<name>A0ACA9QJY6_9GLOM</name>
<feature type="non-terminal residue" evidence="1">
    <location>
        <position position="94"/>
    </location>
</feature>
<reference evidence="1" key="1">
    <citation type="submission" date="2021-06" db="EMBL/GenBank/DDBJ databases">
        <authorList>
            <person name="Kallberg Y."/>
            <person name="Tangrot J."/>
            <person name="Rosling A."/>
        </authorList>
    </citation>
    <scope>NUCLEOTIDE SEQUENCE</scope>
    <source>
        <strain evidence="1">CL356</strain>
    </source>
</reference>
<evidence type="ECO:0000313" key="2">
    <source>
        <dbReference type="Proteomes" id="UP000789525"/>
    </source>
</evidence>
<comment type="caution">
    <text evidence="1">The sequence shown here is derived from an EMBL/GenBank/DDBJ whole genome shotgun (WGS) entry which is preliminary data.</text>
</comment>
<dbReference type="EMBL" id="CAJVPT010056015">
    <property type="protein sequence ID" value="CAG8756140.1"/>
    <property type="molecule type" value="Genomic_DNA"/>
</dbReference>
<sequence>IVRIRSKDGMFRLDLPPTADASELAQKILGITKNANPDTLCLSDKPNGDARPISQLLGYSLEAMNIKHGDLLYLTYKTYDESGGKQEAPAPSSP</sequence>